<evidence type="ECO:0000313" key="5">
    <source>
        <dbReference type="Proteomes" id="UP000318288"/>
    </source>
</evidence>
<feature type="chain" id="PRO_5022771329" evidence="2">
    <location>
        <begin position="37"/>
        <end position="645"/>
    </location>
</feature>
<dbReference type="InterPro" id="IPR036249">
    <property type="entry name" value="Thioredoxin-like_sf"/>
</dbReference>
<evidence type="ECO:0000256" key="2">
    <source>
        <dbReference type="SAM" id="SignalP"/>
    </source>
</evidence>
<dbReference type="PROSITE" id="PS51352">
    <property type="entry name" value="THIOREDOXIN_2"/>
    <property type="match status" value="1"/>
</dbReference>
<proteinExistence type="predicted"/>
<dbReference type="SUPFAM" id="SSF52833">
    <property type="entry name" value="Thioredoxin-like"/>
    <property type="match status" value="1"/>
</dbReference>
<keyword evidence="1" id="KW-0676">Redox-active center</keyword>
<dbReference type="InterPro" id="IPR013766">
    <property type="entry name" value="Thioredoxin_domain"/>
</dbReference>
<dbReference type="GO" id="GO:0016491">
    <property type="term" value="F:oxidoreductase activity"/>
    <property type="evidence" value="ECO:0007669"/>
    <property type="project" value="InterPro"/>
</dbReference>
<dbReference type="PANTHER" id="PTHR42852:SF18">
    <property type="entry name" value="CHROMOSOME UNDETERMINED SCAFFOLD_47, WHOLE GENOME SHOTGUN SEQUENCE"/>
    <property type="match status" value="1"/>
</dbReference>
<dbReference type="PANTHER" id="PTHR42852">
    <property type="entry name" value="THIOL:DISULFIDE INTERCHANGE PROTEIN DSBE"/>
    <property type="match status" value="1"/>
</dbReference>
<dbReference type="Gene3D" id="1.25.40.10">
    <property type="entry name" value="Tetratricopeptide repeat domain"/>
    <property type="match status" value="1"/>
</dbReference>
<keyword evidence="5" id="KW-1185">Reference proteome</keyword>
<sequence length="645" mass="70192" precursor="true">MMDHLSLPVVMVRRFRLFTAAAGVCLGSAIGGNAVAATPSAASALGLKPVQDGVDFDVVSADVADRCTVTDIDRKGWSGWEVVSPDGMMLRRFADTNGDKKVDLWSYYKFGVEIYRDIDDDFNGKADQYRWLGTGGTRWGFDDDEDGKIDRWQQISAEEVSAELVAAVRDADPARFARLLIGERELKSLGLGPAKTEQLMAKADRAARDFAALAKRQTSVGPDARWVQFAASPPGVVPEGTDGSTKDVTVYENAVAMYEQDKQGGQMMVGTLIQSGDAWRLVELPSVGNEGEPIAQTTGNFFTPGGSGAANMAASGGIGEMTQKLVTALEAVDGKLSTATKPNEIADLHAQRADVIEELIANADSDAIRDSWVRQLVDTIGLAVQNGSYPDGMERLRKVAPRFAMKEESLASYADYTAISTEYVVRQTPEADFAEVQKWYLESLTGFVDRYPQTAETAAAYLQLALSKEFEDKEDEALEYYKKVAVAFPGTDAGEKAAGAARRLDSVGRRIELEGQTIQGKPFSLASLRGKPVVVHYWATWCEPCKQDMKLLRRLQASYQRAGLQLVGVNVDATADSAAAFLNETPLPWVQLFEPGGLESSRLAKTLGVQTLPTMMLIDPDGKVVRHNVRAAELDEELTAMLKRK</sequence>
<protein>
    <submittedName>
        <fullName evidence="4">Thiol-disulfide oxidoreductase ResA</fullName>
    </submittedName>
</protein>
<comment type="caution">
    <text evidence="4">The sequence shown here is derived from an EMBL/GenBank/DDBJ whole genome shotgun (WGS) entry which is preliminary data.</text>
</comment>
<dbReference type="Gene3D" id="3.40.30.10">
    <property type="entry name" value="Glutaredoxin"/>
    <property type="match status" value="1"/>
</dbReference>
<reference evidence="4 5" key="1">
    <citation type="submission" date="2019-02" db="EMBL/GenBank/DDBJ databases">
        <title>Deep-cultivation of Planctomycetes and their phenomic and genomic characterization uncovers novel biology.</title>
        <authorList>
            <person name="Wiegand S."/>
            <person name="Jogler M."/>
            <person name="Boedeker C."/>
            <person name="Pinto D."/>
            <person name="Vollmers J."/>
            <person name="Rivas-Marin E."/>
            <person name="Kohn T."/>
            <person name="Peeters S.H."/>
            <person name="Heuer A."/>
            <person name="Rast P."/>
            <person name="Oberbeckmann S."/>
            <person name="Bunk B."/>
            <person name="Jeske O."/>
            <person name="Meyerdierks A."/>
            <person name="Storesund J.E."/>
            <person name="Kallscheuer N."/>
            <person name="Luecker S."/>
            <person name="Lage O.M."/>
            <person name="Pohl T."/>
            <person name="Merkel B.J."/>
            <person name="Hornburger P."/>
            <person name="Mueller R.-W."/>
            <person name="Bruemmer F."/>
            <person name="Labrenz M."/>
            <person name="Spormann A.M."/>
            <person name="Op Den Camp H."/>
            <person name="Overmann J."/>
            <person name="Amann R."/>
            <person name="Jetten M.S.M."/>
            <person name="Mascher T."/>
            <person name="Medema M.H."/>
            <person name="Devos D.P."/>
            <person name="Kaster A.-K."/>
            <person name="Ovreas L."/>
            <person name="Rohde M."/>
            <person name="Galperin M.Y."/>
            <person name="Jogler C."/>
        </authorList>
    </citation>
    <scope>NUCLEOTIDE SEQUENCE [LARGE SCALE GENOMIC DNA]</scope>
    <source>
        <strain evidence="4 5">Poly51</strain>
    </source>
</reference>
<evidence type="ECO:0000256" key="1">
    <source>
        <dbReference type="ARBA" id="ARBA00023284"/>
    </source>
</evidence>
<evidence type="ECO:0000313" key="4">
    <source>
        <dbReference type="EMBL" id="TWU59000.1"/>
    </source>
</evidence>
<dbReference type="AlphaFoldDB" id="A0A5C6FEH6"/>
<dbReference type="Pfam" id="PF00578">
    <property type="entry name" value="AhpC-TSA"/>
    <property type="match status" value="1"/>
</dbReference>
<dbReference type="CDD" id="cd02966">
    <property type="entry name" value="TlpA_like_family"/>
    <property type="match status" value="1"/>
</dbReference>
<dbReference type="Proteomes" id="UP000318288">
    <property type="component" value="Unassembled WGS sequence"/>
</dbReference>
<dbReference type="InterPro" id="IPR017937">
    <property type="entry name" value="Thioredoxin_CS"/>
</dbReference>
<keyword evidence="2" id="KW-0732">Signal</keyword>
<dbReference type="InterPro" id="IPR050553">
    <property type="entry name" value="Thioredoxin_ResA/DsbE_sf"/>
</dbReference>
<evidence type="ECO:0000259" key="3">
    <source>
        <dbReference type="PROSITE" id="PS51352"/>
    </source>
</evidence>
<organism evidence="4 5">
    <name type="scientific">Rubripirellula tenax</name>
    <dbReference type="NCBI Taxonomy" id="2528015"/>
    <lineage>
        <taxon>Bacteria</taxon>
        <taxon>Pseudomonadati</taxon>
        <taxon>Planctomycetota</taxon>
        <taxon>Planctomycetia</taxon>
        <taxon>Pirellulales</taxon>
        <taxon>Pirellulaceae</taxon>
        <taxon>Rubripirellula</taxon>
    </lineage>
</organism>
<gene>
    <name evidence="4" type="primary">resA_2</name>
    <name evidence="4" type="ORF">Poly51_17850</name>
</gene>
<name>A0A5C6FEH6_9BACT</name>
<feature type="signal peptide" evidence="2">
    <location>
        <begin position="1"/>
        <end position="36"/>
    </location>
</feature>
<dbReference type="InterPro" id="IPR011990">
    <property type="entry name" value="TPR-like_helical_dom_sf"/>
</dbReference>
<feature type="domain" description="Thioredoxin" evidence="3">
    <location>
        <begin position="504"/>
        <end position="645"/>
    </location>
</feature>
<dbReference type="GO" id="GO:0006950">
    <property type="term" value="P:response to stress"/>
    <property type="evidence" value="ECO:0007669"/>
    <property type="project" value="UniProtKB-ARBA"/>
</dbReference>
<dbReference type="PROSITE" id="PS00194">
    <property type="entry name" value="THIOREDOXIN_1"/>
    <property type="match status" value="1"/>
</dbReference>
<dbReference type="GO" id="GO:0016209">
    <property type="term" value="F:antioxidant activity"/>
    <property type="evidence" value="ECO:0007669"/>
    <property type="project" value="InterPro"/>
</dbReference>
<dbReference type="InterPro" id="IPR000866">
    <property type="entry name" value="AhpC/TSA"/>
</dbReference>
<dbReference type="EMBL" id="SJPW01000002">
    <property type="protein sequence ID" value="TWU59000.1"/>
    <property type="molecule type" value="Genomic_DNA"/>
</dbReference>
<accession>A0A5C6FEH6</accession>